<dbReference type="Gene3D" id="3.90.79.10">
    <property type="entry name" value="Nucleoside Triphosphate Pyrophosphohydrolase"/>
    <property type="match status" value="1"/>
</dbReference>
<protein>
    <submittedName>
        <fullName evidence="8">NUDIX hydrolase</fullName>
    </submittedName>
</protein>
<evidence type="ECO:0000313" key="8">
    <source>
        <dbReference type="EMBL" id="BBF92859.1"/>
    </source>
</evidence>
<dbReference type="RefSeq" id="WP_244600151.1">
    <property type="nucleotide sequence ID" value="NZ_AP018907.1"/>
</dbReference>
<dbReference type="SUPFAM" id="SSF55811">
    <property type="entry name" value="Nudix"/>
    <property type="match status" value="1"/>
</dbReference>
<evidence type="ECO:0000256" key="4">
    <source>
        <dbReference type="ARBA" id="ARBA00022801"/>
    </source>
</evidence>
<dbReference type="KEGG" id="blag:BLTE_15440"/>
<keyword evidence="4 8" id="KW-0378">Hydrolase</keyword>
<evidence type="ECO:0000256" key="5">
    <source>
        <dbReference type="ARBA" id="ARBA00022842"/>
    </source>
</evidence>
<dbReference type="InterPro" id="IPR039121">
    <property type="entry name" value="NUDT19"/>
</dbReference>
<comment type="cofactor">
    <cofactor evidence="1">
        <name>Mn(2+)</name>
        <dbReference type="ChEBI" id="CHEBI:29035"/>
    </cofactor>
</comment>
<dbReference type="PANTHER" id="PTHR12318">
    <property type="entry name" value="TESTOSTERONE-REGULATED PROTEIN RP2"/>
    <property type="match status" value="1"/>
</dbReference>
<dbReference type="EMBL" id="AP018907">
    <property type="protein sequence ID" value="BBF92859.1"/>
    <property type="molecule type" value="Genomic_DNA"/>
</dbReference>
<name>A0A348FZX6_9HYPH</name>
<dbReference type="AlphaFoldDB" id="A0A348FZX6"/>
<reference evidence="8 9" key="1">
    <citation type="submission" date="2018-08" db="EMBL/GenBank/DDBJ databases">
        <title>Complete genome sequencing of Blastochloris tepida GI.</title>
        <authorList>
            <person name="Tsukatani Y."/>
            <person name="Mori H."/>
        </authorList>
    </citation>
    <scope>NUCLEOTIDE SEQUENCE [LARGE SCALE GENOMIC DNA]</scope>
    <source>
        <strain evidence="8 9">GI</strain>
    </source>
</reference>
<dbReference type="GO" id="GO:0046872">
    <property type="term" value="F:metal ion binding"/>
    <property type="evidence" value="ECO:0007669"/>
    <property type="project" value="UniProtKB-KW"/>
</dbReference>
<keyword evidence="5" id="KW-0460">Magnesium</keyword>
<keyword evidence="9" id="KW-1185">Reference proteome</keyword>
<sequence length="251" mass="27163">MTDSILSDRSARLTEEALRFMKPVPPRRPRDAATLILLDRSGTTAKVLLGRRHAGHSFMPGVFVFPGGSVDAGDRRMAVHGTLDPDCIRRLAEQVVRPSAARTRALALAAIRETFEETGLFIAAPADGPVRAPTPAWAAFAERALVPTLAPLRFVARAITPPGRSKRFDTRFFVAEASAVVDRIDGVIGPDAELVELAWVPLDQTADLAMAAITRIVLEEIADQAAAGFSAATPVPLYRFRNKVFTRTTLV</sequence>
<dbReference type="PROSITE" id="PS51462">
    <property type="entry name" value="NUDIX"/>
    <property type="match status" value="1"/>
</dbReference>
<evidence type="ECO:0000256" key="3">
    <source>
        <dbReference type="ARBA" id="ARBA00022723"/>
    </source>
</evidence>
<dbReference type="InterPro" id="IPR000086">
    <property type="entry name" value="NUDIX_hydrolase_dom"/>
</dbReference>
<dbReference type="InterPro" id="IPR015797">
    <property type="entry name" value="NUDIX_hydrolase-like_dom_sf"/>
</dbReference>
<evidence type="ECO:0000256" key="1">
    <source>
        <dbReference type="ARBA" id="ARBA00001936"/>
    </source>
</evidence>
<gene>
    <name evidence="8" type="ORF">BLTE_15440</name>
</gene>
<accession>A0A348FZX6</accession>
<keyword evidence="3" id="KW-0479">Metal-binding</keyword>
<proteinExistence type="predicted"/>
<evidence type="ECO:0000313" key="9">
    <source>
        <dbReference type="Proteomes" id="UP000266934"/>
    </source>
</evidence>
<comment type="cofactor">
    <cofactor evidence="2">
        <name>Mg(2+)</name>
        <dbReference type="ChEBI" id="CHEBI:18420"/>
    </cofactor>
</comment>
<dbReference type="CDD" id="cd18870">
    <property type="entry name" value="NUDIX_AcylCoAdiphos_Nudt19"/>
    <property type="match status" value="1"/>
</dbReference>
<organism evidence="8 9">
    <name type="scientific">Blastochloris tepida</name>
    <dbReference type="NCBI Taxonomy" id="2233851"/>
    <lineage>
        <taxon>Bacteria</taxon>
        <taxon>Pseudomonadati</taxon>
        <taxon>Pseudomonadota</taxon>
        <taxon>Alphaproteobacteria</taxon>
        <taxon>Hyphomicrobiales</taxon>
        <taxon>Blastochloridaceae</taxon>
        <taxon>Blastochloris</taxon>
    </lineage>
</organism>
<dbReference type="GO" id="GO:0016818">
    <property type="term" value="F:hydrolase activity, acting on acid anhydrides, in phosphorus-containing anhydrides"/>
    <property type="evidence" value="ECO:0007669"/>
    <property type="project" value="InterPro"/>
</dbReference>
<evidence type="ECO:0000256" key="2">
    <source>
        <dbReference type="ARBA" id="ARBA00001946"/>
    </source>
</evidence>
<feature type="domain" description="Nudix hydrolase" evidence="7">
    <location>
        <begin position="28"/>
        <end position="222"/>
    </location>
</feature>
<evidence type="ECO:0000256" key="6">
    <source>
        <dbReference type="ARBA" id="ARBA00023211"/>
    </source>
</evidence>
<evidence type="ECO:0000259" key="7">
    <source>
        <dbReference type="PROSITE" id="PS51462"/>
    </source>
</evidence>
<keyword evidence="6" id="KW-0464">Manganese</keyword>
<dbReference type="PANTHER" id="PTHR12318:SF0">
    <property type="entry name" value="ACYL-COENZYME A DIPHOSPHATASE NUDT19"/>
    <property type="match status" value="1"/>
</dbReference>
<dbReference type="Proteomes" id="UP000266934">
    <property type="component" value="Chromosome"/>
</dbReference>